<dbReference type="InterPro" id="IPR015890">
    <property type="entry name" value="Chorismate_C"/>
</dbReference>
<feature type="domain" description="Chorismate-utilising enzyme C-terminal" evidence="1">
    <location>
        <begin position="243"/>
        <end position="496"/>
    </location>
</feature>
<protein>
    <submittedName>
        <fullName evidence="2">Anthranilate synthase component 1</fullName>
    </submittedName>
</protein>
<accession>A0A4Q7ZRW3</accession>
<evidence type="ECO:0000313" key="3">
    <source>
        <dbReference type="Proteomes" id="UP000292564"/>
    </source>
</evidence>
<dbReference type="SUPFAM" id="SSF56322">
    <property type="entry name" value="ADC synthase"/>
    <property type="match status" value="1"/>
</dbReference>
<dbReference type="PANTHER" id="PTHR11236:SF9">
    <property type="entry name" value="ANTHRANILATE SYNTHASE COMPONENT 1"/>
    <property type="match status" value="1"/>
</dbReference>
<gene>
    <name evidence="2" type="ORF">EV385_5826</name>
</gene>
<dbReference type="Proteomes" id="UP000292564">
    <property type="component" value="Unassembled WGS sequence"/>
</dbReference>
<name>A0A4Q7ZRW3_9ACTN</name>
<keyword evidence="3" id="KW-1185">Reference proteome</keyword>
<dbReference type="AlphaFoldDB" id="A0A4Q7ZRW3"/>
<organism evidence="2 3">
    <name type="scientific">Krasilnikovia cinnamomea</name>
    <dbReference type="NCBI Taxonomy" id="349313"/>
    <lineage>
        <taxon>Bacteria</taxon>
        <taxon>Bacillati</taxon>
        <taxon>Actinomycetota</taxon>
        <taxon>Actinomycetes</taxon>
        <taxon>Micromonosporales</taxon>
        <taxon>Micromonosporaceae</taxon>
        <taxon>Krasilnikovia</taxon>
    </lineage>
</organism>
<dbReference type="InterPro" id="IPR005801">
    <property type="entry name" value="ADC_synthase"/>
</dbReference>
<dbReference type="PANTHER" id="PTHR11236">
    <property type="entry name" value="AMINOBENZOATE/ANTHRANILATE SYNTHASE"/>
    <property type="match status" value="1"/>
</dbReference>
<dbReference type="Pfam" id="PF00425">
    <property type="entry name" value="Chorismate_bind"/>
    <property type="match status" value="1"/>
</dbReference>
<dbReference type="EMBL" id="SHKY01000001">
    <property type="protein sequence ID" value="RZU53892.1"/>
    <property type="molecule type" value="Genomic_DNA"/>
</dbReference>
<proteinExistence type="predicted"/>
<dbReference type="PRINTS" id="PR00095">
    <property type="entry name" value="ANTSNTHASEI"/>
</dbReference>
<dbReference type="Gene3D" id="3.60.120.10">
    <property type="entry name" value="Anthranilate synthase"/>
    <property type="match status" value="1"/>
</dbReference>
<reference evidence="2 3" key="1">
    <citation type="submission" date="2019-02" db="EMBL/GenBank/DDBJ databases">
        <title>Sequencing the genomes of 1000 actinobacteria strains.</title>
        <authorList>
            <person name="Klenk H.-P."/>
        </authorList>
    </citation>
    <scope>NUCLEOTIDE SEQUENCE [LARGE SCALE GENOMIC DNA]</scope>
    <source>
        <strain evidence="2 3">DSM 45162</strain>
    </source>
</reference>
<evidence type="ECO:0000313" key="2">
    <source>
        <dbReference type="EMBL" id="RZU53892.1"/>
    </source>
</evidence>
<dbReference type="InterPro" id="IPR019999">
    <property type="entry name" value="Anth_synth_I-like"/>
</dbReference>
<dbReference type="GO" id="GO:0000162">
    <property type="term" value="P:L-tryptophan biosynthetic process"/>
    <property type="evidence" value="ECO:0007669"/>
    <property type="project" value="TreeGrafter"/>
</dbReference>
<sequence>MLHTGVSRMSDPNQKTLLAGTVPIAVHVVPLPPVDPLALYATLAAQRPAGDLYLLESLDGPDQDRHGAMLGWDRLAELRFVGDRLELHTSGALGAALAAVADAVLGVRLGQADGVRTWRVAGPDTVWSTVRALTGALALDTEVPVGAFAFGFLTTFAYEAAWDMDTLPPNPAADQVARLTLTLFRNTVWWDLDTGTVSQLVSSGPLLDAGSTPLVTDLLAGAVEPAGTPAAPAPHWVRDSVDAETFQARVKECLGFIEVGDSYQIQIGHRIEVASDLAPLDVYRRLRERSPSPYMYLLPWAGETVIGASPELFLKIQDGSVVMRPIAGTVPRAADPESDRARVAELVGSDKERAEHVMLVDLCRNDIGRICVPGTLSVDSMMRAEPFAYVHHLVSTVSGRLEDGVDVWDAVCAAFPAGTMTGAPKLRAMEIIQSIEDSPRGIYAGALGLLDPRGYAIFALCIRTAVHDGRVYRTQASAGVVADSTPGGEWRETLAKMSATYWALTGSELLA</sequence>
<evidence type="ECO:0000259" key="1">
    <source>
        <dbReference type="Pfam" id="PF00425"/>
    </source>
</evidence>
<comment type="caution">
    <text evidence="2">The sequence shown here is derived from an EMBL/GenBank/DDBJ whole genome shotgun (WGS) entry which is preliminary data.</text>
</comment>